<dbReference type="EMBL" id="AGNL01049149">
    <property type="protein sequence ID" value="EJK44840.1"/>
    <property type="molecule type" value="Genomic_DNA"/>
</dbReference>
<proteinExistence type="predicted"/>
<reference evidence="2 3" key="1">
    <citation type="journal article" date="2012" name="Genome Biol.">
        <title>Genome and low-iron response of an oceanic diatom adapted to chronic iron limitation.</title>
        <authorList>
            <person name="Lommer M."/>
            <person name="Specht M."/>
            <person name="Roy A.S."/>
            <person name="Kraemer L."/>
            <person name="Andreson R."/>
            <person name="Gutowska M.A."/>
            <person name="Wolf J."/>
            <person name="Bergner S.V."/>
            <person name="Schilhabel M.B."/>
            <person name="Klostermeier U.C."/>
            <person name="Beiko R.G."/>
            <person name="Rosenstiel P."/>
            <person name="Hippler M."/>
            <person name="Laroche J."/>
        </authorList>
    </citation>
    <scope>NUCLEOTIDE SEQUENCE [LARGE SCALE GENOMIC DNA]</scope>
    <source>
        <strain evidence="2 3">CCMP1005</strain>
    </source>
</reference>
<gene>
    <name evidence="2" type="ORF">THAOC_36591</name>
</gene>
<dbReference type="AlphaFoldDB" id="K0QZY3"/>
<feature type="region of interest" description="Disordered" evidence="1">
    <location>
        <begin position="24"/>
        <end position="68"/>
    </location>
</feature>
<dbReference type="Proteomes" id="UP000266841">
    <property type="component" value="Unassembled WGS sequence"/>
</dbReference>
<protein>
    <submittedName>
        <fullName evidence="2">Uncharacterized protein</fullName>
    </submittedName>
</protein>
<organism evidence="2 3">
    <name type="scientific">Thalassiosira oceanica</name>
    <name type="common">Marine diatom</name>
    <dbReference type="NCBI Taxonomy" id="159749"/>
    <lineage>
        <taxon>Eukaryota</taxon>
        <taxon>Sar</taxon>
        <taxon>Stramenopiles</taxon>
        <taxon>Ochrophyta</taxon>
        <taxon>Bacillariophyta</taxon>
        <taxon>Coscinodiscophyceae</taxon>
        <taxon>Thalassiosirophycidae</taxon>
        <taxon>Thalassiosirales</taxon>
        <taxon>Thalassiosiraceae</taxon>
        <taxon>Thalassiosira</taxon>
    </lineage>
</organism>
<evidence type="ECO:0000313" key="3">
    <source>
        <dbReference type="Proteomes" id="UP000266841"/>
    </source>
</evidence>
<accession>K0QZY3</accession>
<feature type="compositionally biased region" description="Basic and acidic residues" evidence="1">
    <location>
        <begin position="24"/>
        <end position="36"/>
    </location>
</feature>
<sequence>MSVPSRAATVNSVLVPCSGGLESASHEIQGRWERDAGPPPRHRGGMRSSARMCSDCPRRGGLGPAGSTVAVEASAGRDWDQRMGDLDACDRGVEWETYAMTKWPD</sequence>
<name>K0QZY3_THAOC</name>
<keyword evidence="3" id="KW-1185">Reference proteome</keyword>
<evidence type="ECO:0000313" key="2">
    <source>
        <dbReference type="EMBL" id="EJK44840.1"/>
    </source>
</evidence>
<evidence type="ECO:0000256" key="1">
    <source>
        <dbReference type="SAM" id="MobiDB-lite"/>
    </source>
</evidence>
<comment type="caution">
    <text evidence="2">The sequence shown here is derived from an EMBL/GenBank/DDBJ whole genome shotgun (WGS) entry which is preliminary data.</text>
</comment>